<name>A0A1Q2ZWZ9_ZYGRO</name>
<protein>
    <recommendedName>
        <fullName evidence="3">Genetic interactor of prohibitin 7, mitochondrial</fullName>
    </recommendedName>
</protein>
<dbReference type="SMR" id="A0A1Q2ZWZ9"/>
<dbReference type="AlphaFoldDB" id="A0A1Q2ZWZ9"/>
<dbReference type="OMA" id="DAMIHRE"/>
<dbReference type="Proteomes" id="UP000187013">
    <property type="component" value="Unassembled WGS sequence"/>
</dbReference>
<evidence type="ECO:0008006" key="3">
    <source>
        <dbReference type="Google" id="ProtNLM"/>
    </source>
</evidence>
<comment type="caution">
    <text evidence="1">The sequence shown here is derived from an EMBL/GenBank/DDBJ whole genome shotgun (WGS) entry which is preliminary data.</text>
</comment>
<reference evidence="1 2" key="1">
    <citation type="submission" date="2016-08" db="EMBL/GenBank/DDBJ databases">
        <title>Draft genome sequence of allopolyploid Zygosaccharomyces rouxii.</title>
        <authorList>
            <person name="Watanabe J."/>
            <person name="Uehara K."/>
            <person name="Mogi Y."/>
            <person name="Tsukioka Y."/>
        </authorList>
    </citation>
    <scope>NUCLEOTIDE SEQUENCE [LARGE SCALE GENOMIC DNA]</scope>
    <source>
        <strain evidence="1 2">NBRC 110957</strain>
    </source>
</reference>
<evidence type="ECO:0000313" key="1">
    <source>
        <dbReference type="EMBL" id="GAV47915.1"/>
    </source>
</evidence>
<dbReference type="OrthoDB" id="4069787at2759"/>
<proteinExistence type="predicted"/>
<evidence type="ECO:0000313" key="2">
    <source>
        <dbReference type="Proteomes" id="UP000187013"/>
    </source>
</evidence>
<dbReference type="eggNOG" id="ENOG502S4Y0">
    <property type="taxonomic scope" value="Eukaryota"/>
</dbReference>
<accession>A0A1Q2ZWZ9</accession>
<organism evidence="1 2">
    <name type="scientific">Zygosaccharomyces rouxii</name>
    <dbReference type="NCBI Taxonomy" id="4956"/>
    <lineage>
        <taxon>Eukaryota</taxon>
        <taxon>Fungi</taxon>
        <taxon>Dikarya</taxon>
        <taxon>Ascomycota</taxon>
        <taxon>Saccharomycotina</taxon>
        <taxon>Saccharomycetes</taxon>
        <taxon>Saccharomycetales</taxon>
        <taxon>Saccharomycetaceae</taxon>
        <taxon>Zygosaccharomyces</taxon>
    </lineage>
</organism>
<sequence length="258" mass="29749">MSQYRFPIRILTRFYTQASSRLPPKSLLIKQADRIRRSKDGQADGSKLMVSSLKDIASMFQANAETPEDEEREILNQQNYLRQQIESGELERLLQDKFNLDESISLMSTNLLVQQFPKLNAQQVELIQEAVSMDSNKHWNEIPQYMKQLQFYFAFGSHGPRLSIPFNSREKPLDFAFKIPSPVTTDGQTKIHKLKPSHLVNLHTITDQRSKIFQTTKLDPATRCILWSAILVSIVFGVQEWRLQQDPQAKITVLSNSV</sequence>
<dbReference type="EMBL" id="BDGX01000009">
    <property type="protein sequence ID" value="GAV47915.1"/>
    <property type="molecule type" value="Genomic_DNA"/>
</dbReference>
<gene>
    <name evidence="1" type="ORF">ZYGR_0I02110</name>
</gene>